<keyword evidence="9" id="KW-0472">Membrane</keyword>
<comment type="similarity">
    <text evidence="2 12">Belongs to the amiloride-sensitive sodium channel (TC 1.A.6) family.</text>
</comment>
<gene>
    <name evidence="14" type="primary">LOC114248996</name>
</gene>
<dbReference type="GO" id="GO:0005886">
    <property type="term" value="C:plasma membrane"/>
    <property type="evidence" value="ECO:0007669"/>
    <property type="project" value="TreeGrafter"/>
</dbReference>
<keyword evidence="6" id="KW-1133">Transmembrane helix</keyword>
<evidence type="ECO:0000256" key="7">
    <source>
        <dbReference type="ARBA" id="ARBA00023053"/>
    </source>
</evidence>
<dbReference type="InterPro" id="IPR001873">
    <property type="entry name" value="ENaC"/>
</dbReference>
<sequence length="349" mass="40263">MQINANCKVNQVPFPAVSLCNFNVVSLKESKNIETVLKRYNITDDRIHKFFNGLAALKDNVKQSNNFTEILAILKHHYFTMDTIMEEVHQKCENLLIYCSFNRKEKRCDNLFSLIKTYEGYCCTFNYAALNDASEVPLLPPDEDLEYYEDQNQDALTQTSGIITTSESGGMSGLSVVFNVEPGDYPSWSPIPYYGVKVLISDPNDYPETTVLYRFITLGESVAIKVDPMVFQSESNIRRVVPDKRACWFHDEVILGHTDRYSFETCHTECKMKTYLDTCGCIPFKYPREKSTRICEFEDLNCLNNVTVYKSRENMDCKPMCYMECQDKKYSITSDLLPFLPEDYPNNVS</sequence>
<dbReference type="RefSeq" id="XP_028038255.1">
    <property type="nucleotide sequence ID" value="XM_028182454.1"/>
</dbReference>
<comment type="subcellular location">
    <subcellularLocation>
        <location evidence="1">Membrane</location>
        <topology evidence="1">Multi-pass membrane protein</topology>
    </subcellularLocation>
</comment>
<evidence type="ECO:0000256" key="5">
    <source>
        <dbReference type="ARBA" id="ARBA00022692"/>
    </source>
</evidence>
<keyword evidence="4 12" id="KW-0894">Sodium channel</keyword>
<reference evidence="14" key="1">
    <citation type="submission" date="2025-08" db="UniProtKB">
        <authorList>
            <consortium name="RefSeq"/>
        </authorList>
    </citation>
    <scope>IDENTIFICATION</scope>
    <source>
        <tissue evidence="14">Silk gland</tissue>
    </source>
</reference>
<dbReference type="KEGG" id="bman:114248996"/>
<dbReference type="OrthoDB" id="5874059at2759"/>
<protein>
    <submittedName>
        <fullName evidence="14">Pickpocket protein 28-like</fullName>
    </submittedName>
</protein>
<evidence type="ECO:0000256" key="8">
    <source>
        <dbReference type="ARBA" id="ARBA00023065"/>
    </source>
</evidence>
<keyword evidence="13" id="KW-1185">Reference proteome</keyword>
<evidence type="ECO:0000256" key="6">
    <source>
        <dbReference type="ARBA" id="ARBA00022989"/>
    </source>
</evidence>
<organism evidence="13 14">
    <name type="scientific">Bombyx mandarina</name>
    <name type="common">Wild silk moth</name>
    <name type="synonym">Wild silkworm</name>
    <dbReference type="NCBI Taxonomy" id="7092"/>
    <lineage>
        <taxon>Eukaryota</taxon>
        <taxon>Metazoa</taxon>
        <taxon>Ecdysozoa</taxon>
        <taxon>Arthropoda</taxon>
        <taxon>Hexapoda</taxon>
        <taxon>Insecta</taxon>
        <taxon>Pterygota</taxon>
        <taxon>Neoptera</taxon>
        <taxon>Endopterygota</taxon>
        <taxon>Lepidoptera</taxon>
        <taxon>Glossata</taxon>
        <taxon>Ditrysia</taxon>
        <taxon>Bombycoidea</taxon>
        <taxon>Bombycidae</taxon>
        <taxon>Bombycinae</taxon>
        <taxon>Bombyx</taxon>
    </lineage>
</organism>
<evidence type="ECO:0000313" key="14">
    <source>
        <dbReference type="RefSeq" id="XP_028038255.1"/>
    </source>
</evidence>
<dbReference type="PANTHER" id="PTHR11690:SF237">
    <property type="entry name" value="PICKPOCKET 16-RELATED"/>
    <property type="match status" value="1"/>
</dbReference>
<evidence type="ECO:0000256" key="4">
    <source>
        <dbReference type="ARBA" id="ARBA00022461"/>
    </source>
</evidence>
<keyword evidence="5 12" id="KW-0812">Transmembrane</keyword>
<name>A0A6J2K8G4_BOMMA</name>
<evidence type="ECO:0000256" key="1">
    <source>
        <dbReference type="ARBA" id="ARBA00004141"/>
    </source>
</evidence>
<evidence type="ECO:0000256" key="3">
    <source>
        <dbReference type="ARBA" id="ARBA00022448"/>
    </source>
</evidence>
<keyword evidence="10 12" id="KW-0739">Sodium transport</keyword>
<keyword evidence="7" id="KW-0915">Sodium</keyword>
<keyword evidence="11 12" id="KW-0407">Ion channel</keyword>
<evidence type="ECO:0000256" key="11">
    <source>
        <dbReference type="ARBA" id="ARBA00023303"/>
    </source>
</evidence>
<evidence type="ECO:0000313" key="13">
    <source>
        <dbReference type="Proteomes" id="UP000504629"/>
    </source>
</evidence>
<keyword evidence="8 12" id="KW-0406">Ion transport</keyword>
<dbReference type="Proteomes" id="UP000504629">
    <property type="component" value="Unplaced"/>
</dbReference>
<dbReference type="PANTHER" id="PTHR11690">
    <property type="entry name" value="AMILORIDE-SENSITIVE SODIUM CHANNEL-RELATED"/>
    <property type="match status" value="1"/>
</dbReference>
<dbReference type="Pfam" id="PF00858">
    <property type="entry name" value="ASC"/>
    <property type="match status" value="1"/>
</dbReference>
<evidence type="ECO:0000256" key="10">
    <source>
        <dbReference type="ARBA" id="ARBA00023201"/>
    </source>
</evidence>
<accession>A0A6J2K8G4</accession>
<evidence type="ECO:0000256" key="2">
    <source>
        <dbReference type="ARBA" id="ARBA00007193"/>
    </source>
</evidence>
<dbReference type="GeneID" id="114248996"/>
<evidence type="ECO:0000256" key="9">
    <source>
        <dbReference type="ARBA" id="ARBA00023136"/>
    </source>
</evidence>
<dbReference type="GO" id="GO:0015280">
    <property type="term" value="F:ligand-gated sodium channel activity"/>
    <property type="evidence" value="ECO:0007669"/>
    <property type="project" value="TreeGrafter"/>
</dbReference>
<dbReference type="Gene3D" id="2.60.470.10">
    <property type="entry name" value="Acid-sensing ion channels like domains"/>
    <property type="match status" value="1"/>
</dbReference>
<dbReference type="AlphaFoldDB" id="A0A6J2K8G4"/>
<keyword evidence="3 12" id="KW-0813">Transport</keyword>
<proteinExistence type="inferred from homology"/>
<evidence type="ECO:0000256" key="12">
    <source>
        <dbReference type="RuleBase" id="RU000679"/>
    </source>
</evidence>
<dbReference type="PRINTS" id="PR01078">
    <property type="entry name" value="AMINACHANNEL"/>
</dbReference>